<protein>
    <recommendedName>
        <fullName evidence="1">SH3b domain-containing protein</fullName>
    </recommendedName>
</protein>
<dbReference type="Proteomes" id="UP000011944">
    <property type="component" value="Unassembled WGS sequence"/>
</dbReference>
<evidence type="ECO:0000313" key="2">
    <source>
        <dbReference type="EMBL" id="EKN38051.1"/>
    </source>
</evidence>
<gene>
    <name evidence="2" type="ORF">CFSAN001627_24471</name>
</gene>
<feature type="domain" description="SH3b" evidence="1">
    <location>
        <begin position="64"/>
        <end position="91"/>
    </location>
</feature>
<sequence length="93" mass="9921">MFIECCFCDNVGDMGRYNAENMADAIVKGLIGKTTSNSTPSKQMGNNNSWINLDSKTGTINTPSGVNIRAGKSTSSKILGTLANGAKVKLYRK</sequence>
<evidence type="ECO:0000313" key="3">
    <source>
        <dbReference type="Proteomes" id="UP000011944"/>
    </source>
</evidence>
<dbReference type="EMBL" id="AMXI01001563">
    <property type="protein sequence ID" value="EKN38051.1"/>
    <property type="molecule type" value="Genomic_DNA"/>
</dbReference>
<dbReference type="Pfam" id="PF08239">
    <property type="entry name" value="SH3_3"/>
    <property type="match status" value="1"/>
</dbReference>
<accession>M1ZRV9</accession>
<name>M1ZRV9_CLOBO</name>
<dbReference type="Gene3D" id="2.30.30.40">
    <property type="entry name" value="SH3 Domains"/>
    <property type="match status" value="1"/>
</dbReference>
<organism evidence="2 3">
    <name type="scientific">Clostridium botulinum CFSAN001627</name>
    <dbReference type="NCBI Taxonomy" id="1232189"/>
    <lineage>
        <taxon>Bacteria</taxon>
        <taxon>Bacillati</taxon>
        <taxon>Bacillota</taxon>
        <taxon>Clostridia</taxon>
        <taxon>Eubacteriales</taxon>
        <taxon>Clostridiaceae</taxon>
        <taxon>Clostridium</taxon>
    </lineage>
</organism>
<evidence type="ECO:0000259" key="1">
    <source>
        <dbReference type="Pfam" id="PF08239"/>
    </source>
</evidence>
<dbReference type="AlphaFoldDB" id="M1ZRV9"/>
<comment type="caution">
    <text evidence="2">The sequence shown here is derived from an EMBL/GenBank/DDBJ whole genome shotgun (WGS) entry which is preliminary data.</text>
</comment>
<proteinExistence type="predicted"/>
<dbReference type="InterPro" id="IPR003646">
    <property type="entry name" value="SH3-like_bac-type"/>
</dbReference>
<reference evidence="2 3" key="2">
    <citation type="submission" date="2013-03" db="EMBL/GenBank/DDBJ databases">
        <title>Diversity in Clostridium botulinum.</title>
        <authorList>
            <person name="Timme R.E."/>
            <person name="Allard M."/>
            <person name="Luo Y."/>
            <person name="Strain E."/>
            <person name="Gonzalez-Escalona N."/>
            <person name="Brown E."/>
        </authorList>
    </citation>
    <scope>NUCLEOTIDE SEQUENCE [LARGE SCALE GENOMIC DNA]</scope>
    <source>
        <strain evidence="2 3">CFSAN001627</strain>
    </source>
</reference>
<dbReference type="PATRIC" id="fig|1232189.3.peg.3815"/>
<reference evidence="2 3" key="1">
    <citation type="submission" date="2012-10" db="EMBL/GenBank/DDBJ databases">
        <authorList>
            <person name="Strain E.A."/>
            <person name="Brown E."/>
            <person name="Allard M.W."/>
            <person name="Gonzalez-Escalona N."/>
            <person name="Timme R."/>
        </authorList>
    </citation>
    <scope>NUCLEOTIDE SEQUENCE [LARGE SCALE GENOMIC DNA]</scope>
    <source>
        <strain evidence="2 3">CFSAN001627</strain>
    </source>
</reference>